<protein>
    <submittedName>
        <fullName evidence="2">Uncharacterized protein</fullName>
    </submittedName>
</protein>
<evidence type="ECO:0000256" key="1">
    <source>
        <dbReference type="SAM" id="Phobius"/>
    </source>
</evidence>
<sequence>MNSVFSDDNYIVKLRNKKNNTIKYFIIAVFLLIIALYASFEYYKSVTYALSFGGNISVQNELYFNNGLYCGLVFSLPISIFVVILIFVIMVRKIMFLEKMLIRYYDFCNKDNEGRR</sequence>
<organism evidence="2 3">
    <name type="scientific">Geothermobacter hydrogeniphilus</name>
    <dbReference type="NCBI Taxonomy" id="1969733"/>
    <lineage>
        <taxon>Bacteria</taxon>
        <taxon>Pseudomonadati</taxon>
        <taxon>Thermodesulfobacteriota</taxon>
        <taxon>Desulfuromonadia</taxon>
        <taxon>Desulfuromonadales</taxon>
        <taxon>Geothermobacteraceae</taxon>
        <taxon>Geothermobacter</taxon>
    </lineage>
</organism>
<dbReference type="EMBL" id="PPFX01000009">
    <property type="protein sequence ID" value="PNU20711.1"/>
    <property type="molecule type" value="Genomic_DNA"/>
</dbReference>
<feature type="transmembrane region" description="Helical" evidence="1">
    <location>
        <begin position="66"/>
        <end position="91"/>
    </location>
</feature>
<evidence type="ECO:0000313" key="3">
    <source>
        <dbReference type="Proteomes" id="UP000236340"/>
    </source>
</evidence>
<dbReference type="Proteomes" id="UP000236340">
    <property type="component" value="Unassembled WGS sequence"/>
</dbReference>
<keyword evidence="1" id="KW-1133">Transmembrane helix</keyword>
<keyword evidence="1" id="KW-0472">Membrane</keyword>
<dbReference type="AlphaFoldDB" id="A0A2K2HBT3"/>
<reference evidence="2 3" key="1">
    <citation type="journal article" date="2018" name="Genome Announc.">
        <title>Genome Sequence of Geothermobacter sp. HR-1 Iron Reducer from the Loihi Seamount.</title>
        <authorList>
            <person name="Smith H."/>
            <person name="Abuyen K."/>
            <person name="Tremblay J."/>
            <person name="Savalia P."/>
            <person name="Perez-Rodriguez I."/>
            <person name="Emerson D."/>
            <person name="Tully B."/>
            <person name="Amend J."/>
        </authorList>
    </citation>
    <scope>NUCLEOTIDE SEQUENCE [LARGE SCALE GENOMIC DNA]</scope>
    <source>
        <strain evidence="2 3">HR-1</strain>
    </source>
</reference>
<accession>A0A2K2HBT3</accession>
<name>A0A2K2HBT3_9BACT</name>
<gene>
    <name evidence="2" type="ORF">C2E25_05695</name>
</gene>
<comment type="caution">
    <text evidence="2">The sequence shown here is derived from an EMBL/GenBank/DDBJ whole genome shotgun (WGS) entry which is preliminary data.</text>
</comment>
<keyword evidence="1" id="KW-0812">Transmembrane</keyword>
<evidence type="ECO:0000313" key="2">
    <source>
        <dbReference type="EMBL" id="PNU20711.1"/>
    </source>
</evidence>
<feature type="transmembrane region" description="Helical" evidence="1">
    <location>
        <begin position="21"/>
        <end position="40"/>
    </location>
</feature>
<proteinExistence type="predicted"/>